<proteinExistence type="predicted"/>
<dbReference type="InterPro" id="IPR043128">
    <property type="entry name" value="Rev_trsase/Diguanyl_cyclase"/>
</dbReference>
<dbReference type="EMBL" id="JASWJB010000081">
    <property type="protein sequence ID" value="KAK2600163.1"/>
    <property type="molecule type" value="Genomic_DNA"/>
</dbReference>
<name>A0AAJ0FU38_9HYPO</name>
<feature type="domain" description="UmuC" evidence="3">
    <location>
        <begin position="24"/>
        <end position="261"/>
    </location>
</feature>
<dbReference type="FunFam" id="3.40.1170.60:FF:000006">
    <property type="entry name" value="DNA polymerase iota"/>
    <property type="match status" value="1"/>
</dbReference>
<evidence type="ECO:0000313" key="5">
    <source>
        <dbReference type="Proteomes" id="UP001251528"/>
    </source>
</evidence>
<dbReference type="InterPro" id="IPR017961">
    <property type="entry name" value="DNA_pol_Y-fam_little_finger"/>
</dbReference>
<dbReference type="InterPro" id="IPR001126">
    <property type="entry name" value="UmuC"/>
</dbReference>
<comment type="subcellular location">
    <subcellularLocation>
        <location evidence="1">Mitochondrion</location>
    </subcellularLocation>
</comment>
<accession>A0AAJ0FU38</accession>
<evidence type="ECO:0000259" key="3">
    <source>
        <dbReference type="PROSITE" id="PS50173"/>
    </source>
</evidence>
<dbReference type="Proteomes" id="UP001251528">
    <property type="component" value="Unassembled WGS sequence"/>
</dbReference>
<dbReference type="PANTHER" id="PTHR46404:SF1">
    <property type="entry name" value="DNA POLYMERASE IOTA"/>
    <property type="match status" value="1"/>
</dbReference>
<protein>
    <recommendedName>
        <fullName evidence="3">UmuC domain-containing protein</fullName>
    </recommendedName>
</protein>
<dbReference type="PANTHER" id="PTHR46404">
    <property type="entry name" value="DNA POLYMERASE IOTA"/>
    <property type="match status" value="1"/>
</dbReference>
<dbReference type="Pfam" id="PF11799">
    <property type="entry name" value="IMS_C"/>
    <property type="match status" value="1"/>
</dbReference>
<sequence length="565" mass="63131">MELKVGLMDQQAKRVPKQKHESVILQFDYDCFYAQVHENKNPALKPKPLGIKQKNILATCNYNARRFGVKKLMLISEARKICKDLVLVDGEDLTPFRDASKILFNFLRSHSWNEKAERLGLDEVFMDVTDIVDYNIECLNVNGLSDSFFFLSKTDPEVGFKCDLTAIAGCVQGIRPNQAPLDNKLYLRLLLGSHLANYLRSKLETDFGYTSTCGISTNKLLGKLVGARNKPQNQTTLLALHDVDILAFLDAHKTRQVPGIGFRTAMQLESFVLGEEVRPDSQFDSALFVRQVRLHPSMSPGFIETLLAGPGAERGIGARVWGLLHGVDPTEVKTFSNIPSQISIEDTYKGLETIPQITEQLHKLSCSLIRRMRIDLLALDQHADMPGAQRWIARPKTLRLCVRSWPMRQSSDSSQNFSRVSRSGPLPIFVFDVDGDIDALAQQLVAEALLPLLRRLQGDKGQKWNLQLINVCVANMVAGAADDGQGAGRDISAMFKRQDEVLRPFRLDSISGDEKTEPSDSFLNDDESESAMAWDTVNHSVCPACGRSLPSFAMPAHTRFHEMGE</sequence>
<evidence type="ECO:0000256" key="2">
    <source>
        <dbReference type="ARBA" id="ARBA00023128"/>
    </source>
</evidence>
<dbReference type="Gene3D" id="3.30.70.270">
    <property type="match status" value="1"/>
</dbReference>
<dbReference type="GO" id="GO:0003684">
    <property type="term" value="F:damaged DNA binding"/>
    <property type="evidence" value="ECO:0007669"/>
    <property type="project" value="InterPro"/>
</dbReference>
<dbReference type="GO" id="GO:0006281">
    <property type="term" value="P:DNA repair"/>
    <property type="evidence" value="ECO:0007669"/>
    <property type="project" value="InterPro"/>
</dbReference>
<dbReference type="InterPro" id="IPR036775">
    <property type="entry name" value="DNA_pol_Y-fam_lit_finger_sf"/>
</dbReference>
<organism evidence="4 5">
    <name type="scientific">Conoideocrella luteorostrata</name>
    <dbReference type="NCBI Taxonomy" id="1105319"/>
    <lineage>
        <taxon>Eukaryota</taxon>
        <taxon>Fungi</taxon>
        <taxon>Dikarya</taxon>
        <taxon>Ascomycota</taxon>
        <taxon>Pezizomycotina</taxon>
        <taxon>Sordariomycetes</taxon>
        <taxon>Hypocreomycetidae</taxon>
        <taxon>Hypocreales</taxon>
        <taxon>Clavicipitaceae</taxon>
        <taxon>Conoideocrella</taxon>
    </lineage>
</organism>
<dbReference type="GO" id="GO:0003887">
    <property type="term" value="F:DNA-directed DNA polymerase activity"/>
    <property type="evidence" value="ECO:0007669"/>
    <property type="project" value="TreeGrafter"/>
</dbReference>
<dbReference type="Gene3D" id="3.30.1490.100">
    <property type="entry name" value="DNA polymerase, Y-family, little finger domain"/>
    <property type="match status" value="1"/>
</dbReference>
<dbReference type="GO" id="GO:0070987">
    <property type="term" value="P:error-free translesion synthesis"/>
    <property type="evidence" value="ECO:0007669"/>
    <property type="project" value="UniProtKB-ARBA"/>
</dbReference>
<dbReference type="Pfam" id="PF00817">
    <property type="entry name" value="IMS"/>
    <property type="match status" value="1"/>
</dbReference>
<keyword evidence="2" id="KW-0496">Mitochondrion</keyword>
<keyword evidence="5" id="KW-1185">Reference proteome</keyword>
<reference evidence="4" key="1">
    <citation type="submission" date="2023-06" db="EMBL/GenBank/DDBJ databases">
        <title>Conoideocrella luteorostrata (Hypocreales: Clavicipitaceae), a potential biocontrol fungus for elongate hemlock scale in United States Christmas tree production areas.</title>
        <authorList>
            <person name="Barrett H."/>
            <person name="Lovett B."/>
            <person name="Macias A.M."/>
            <person name="Stajich J.E."/>
            <person name="Kasson M.T."/>
        </authorList>
    </citation>
    <scope>NUCLEOTIDE SEQUENCE</scope>
    <source>
        <strain evidence="4">ARSEF 14590</strain>
    </source>
</reference>
<comment type="caution">
    <text evidence="4">The sequence shown here is derived from an EMBL/GenBank/DDBJ whole genome shotgun (WGS) entry which is preliminary data.</text>
</comment>
<dbReference type="Gene3D" id="3.40.1170.60">
    <property type="match status" value="1"/>
</dbReference>
<dbReference type="GO" id="GO:0005739">
    <property type="term" value="C:mitochondrion"/>
    <property type="evidence" value="ECO:0007669"/>
    <property type="project" value="UniProtKB-SubCell"/>
</dbReference>
<dbReference type="InterPro" id="IPR043502">
    <property type="entry name" value="DNA/RNA_pol_sf"/>
</dbReference>
<dbReference type="AlphaFoldDB" id="A0AAJ0FU38"/>
<dbReference type="SUPFAM" id="SSF56672">
    <property type="entry name" value="DNA/RNA polymerases"/>
    <property type="match status" value="1"/>
</dbReference>
<dbReference type="PROSITE" id="PS50173">
    <property type="entry name" value="UMUC"/>
    <property type="match status" value="1"/>
</dbReference>
<evidence type="ECO:0000256" key="1">
    <source>
        <dbReference type="ARBA" id="ARBA00004173"/>
    </source>
</evidence>
<gene>
    <name evidence="4" type="ORF">QQS21_005108</name>
</gene>
<evidence type="ECO:0000313" key="4">
    <source>
        <dbReference type="EMBL" id="KAK2600163.1"/>
    </source>
</evidence>